<evidence type="ECO:0000256" key="1">
    <source>
        <dbReference type="SAM" id="MobiDB-lite"/>
    </source>
</evidence>
<feature type="region of interest" description="Disordered" evidence="1">
    <location>
        <begin position="1"/>
        <end position="51"/>
    </location>
</feature>
<dbReference type="EMBL" id="AVOT02017118">
    <property type="protein sequence ID" value="MBW0502981.1"/>
    <property type="molecule type" value="Genomic_DNA"/>
</dbReference>
<dbReference type="Proteomes" id="UP000765509">
    <property type="component" value="Unassembled WGS sequence"/>
</dbReference>
<keyword evidence="3" id="KW-1185">Reference proteome</keyword>
<comment type="caution">
    <text evidence="2">The sequence shown here is derived from an EMBL/GenBank/DDBJ whole genome shotgun (WGS) entry which is preliminary data.</text>
</comment>
<gene>
    <name evidence="2" type="ORF">O181_042696</name>
</gene>
<evidence type="ECO:0000313" key="2">
    <source>
        <dbReference type="EMBL" id="MBW0502981.1"/>
    </source>
</evidence>
<evidence type="ECO:0000313" key="3">
    <source>
        <dbReference type="Proteomes" id="UP000765509"/>
    </source>
</evidence>
<feature type="compositionally biased region" description="Pro residues" evidence="1">
    <location>
        <begin position="8"/>
        <end position="34"/>
    </location>
</feature>
<organism evidence="2 3">
    <name type="scientific">Austropuccinia psidii MF-1</name>
    <dbReference type="NCBI Taxonomy" id="1389203"/>
    <lineage>
        <taxon>Eukaryota</taxon>
        <taxon>Fungi</taxon>
        <taxon>Dikarya</taxon>
        <taxon>Basidiomycota</taxon>
        <taxon>Pucciniomycotina</taxon>
        <taxon>Pucciniomycetes</taxon>
        <taxon>Pucciniales</taxon>
        <taxon>Sphaerophragmiaceae</taxon>
        <taxon>Austropuccinia</taxon>
    </lineage>
</organism>
<reference evidence="2" key="1">
    <citation type="submission" date="2021-03" db="EMBL/GenBank/DDBJ databases">
        <title>Draft genome sequence of rust myrtle Austropuccinia psidii MF-1, a brazilian biotype.</title>
        <authorList>
            <person name="Quecine M.C."/>
            <person name="Pachon D.M.R."/>
            <person name="Bonatelli M.L."/>
            <person name="Correr F.H."/>
            <person name="Franceschini L.M."/>
            <person name="Leite T.F."/>
            <person name="Margarido G.R.A."/>
            <person name="Almeida C.A."/>
            <person name="Ferrarezi J.A."/>
            <person name="Labate C.A."/>
        </authorList>
    </citation>
    <scope>NUCLEOTIDE SEQUENCE</scope>
    <source>
        <strain evidence="2">MF-1</strain>
    </source>
</reference>
<protein>
    <submittedName>
        <fullName evidence="2">Uncharacterized protein</fullName>
    </submittedName>
</protein>
<accession>A0A9Q3DFB7</accession>
<name>A0A9Q3DFB7_9BASI</name>
<feature type="compositionally biased region" description="Polar residues" evidence="1">
    <location>
        <begin position="38"/>
        <end position="48"/>
    </location>
</feature>
<sequence length="84" mass="9070">MPFGSPSPLSPSPRVPPPSTPTPVPSPEIPPISPENPTASSSPVTSFPHSHDEICQEFTDLRPTLMIPQAIVHKSINQILLENR</sequence>
<dbReference type="AlphaFoldDB" id="A0A9Q3DFB7"/>
<proteinExistence type="predicted"/>